<dbReference type="Proteomes" id="UP000030746">
    <property type="component" value="Unassembled WGS sequence"/>
</dbReference>
<evidence type="ECO:0000256" key="1">
    <source>
        <dbReference type="ARBA" id="ARBA00001933"/>
    </source>
</evidence>
<dbReference type="AlphaFoldDB" id="V4B4H6"/>
<sequence>MELTNRTEKYPDYEKYLSKLALRRKKSATASGHDDRKPVPGQDVPLLAGHPHADIFPIIGTELILKDGTKLQIGEDQMKVALQYGSLKGLPELKEWLIELVKRLHDPPAWKNTSHPSKLDVLVTAGSLAAIATTFELILDEGDTLLTQNPTYQTMLCVGEPLGINIVGLPDVDAHGPVPSSLRELLQNWEDKKPNIPRPKAFYFVPTGDNPRGITWSEDRRRDIYQICHDFDLLILEDDAYYLTQFKRPLPKTLLSMDVDGRVIRFDSFSKVLAPGFRLGFITAPACYISKLTLFYQTSRAVSPYNQVIIMSLLRHWGHDRFLKQCVHVTQTYKQKAESLTSFLQKYMSDVAEWNKPEAGMFLWVKLKYLNDSLPVVTKCLEKGVLLVNGASNIPHGGSLISPFIRMAYSKATEEQMDRVRKKC</sequence>
<dbReference type="InterPro" id="IPR004839">
    <property type="entry name" value="Aminotransferase_I/II_large"/>
</dbReference>
<dbReference type="KEGG" id="lgi:LOTGIDRAFT_208411"/>
<evidence type="ECO:0000256" key="2">
    <source>
        <dbReference type="ARBA" id="ARBA00022576"/>
    </source>
</evidence>
<dbReference type="OrthoDB" id="691673at2759"/>
<protein>
    <recommendedName>
        <fullName evidence="5">Aminotransferase class I/classII large domain-containing protein</fullName>
    </recommendedName>
</protein>
<dbReference type="PANTHER" id="PTHR42790:SF19">
    <property type="entry name" value="KYNURENINE_ALPHA-AMINOADIPATE AMINOTRANSFERASE, MITOCHONDRIAL"/>
    <property type="match status" value="1"/>
</dbReference>
<keyword evidence="3" id="KW-0808">Transferase</keyword>
<gene>
    <name evidence="6" type="ORF">LOTGIDRAFT_208411</name>
</gene>
<dbReference type="RefSeq" id="XP_009043918.1">
    <property type="nucleotide sequence ID" value="XM_009045670.1"/>
</dbReference>
<dbReference type="InterPro" id="IPR050859">
    <property type="entry name" value="Class-I_PLP-dep_aminotransf"/>
</dbReference>
<evidence type="ECO:0000256" key="4">
    <source>
        <dbReference type="ARBA" id="ARBA00022898"/>
    </source>
</evidence>
<dbReference type="STRING" id="225164.V4B4H6"/>
<dbReference type="InterPro" id="IPR015421">
    <property type="entry name" value="PyrdxlP-dep_Trfase_major"/>
</dbReference>
<dbReference type="Pfam" id="PF00155">
    <property type="entry name" value="Aminotran_1_2"/>
    <property type="match status" value="1"/>
</dbReference>
<dbReference type="GO" id="GO:1901605">
    <property type="term" value="P:alpha-amino acid metabolic process"/>
    <property type="evidence" value="ECO:0007669"/>
    <property type="project" value="TreeGrafter"/>
</dbReference>
<dbReference type="GO" id="GO:0008483">
    <property type="term" value="F:transaminase activity"/>
    <property type="evidence" value="ECO:0007669"/>
    <property type="project" value="UniProtKB-KW"/>
</dbReference>
<keyword evidence="4" id="KW-0663">Pyridoxal phosphate</keyword>
<dbReference type="GO" id="GO:0030170">
    <property type="term" value="F:pyridoxal phosphate binding"/>
    <property type="evidence" value="ECO:0007669"/>
    <property type="project" value="InterPro"/>
</dbReference>
<dbReference type="PANTHER" id="PTHR42790">
    <property type="entry name" value="AMINOTRANSFERASE"/>
    <property type="match status" value="1"/>
</dbReference>
<proteinExistence type="predicted"/>
<comment type="cofactor">
    <cofactor evidence="1">
        <name>pyridoxal 5'-phosphate</name>
        <dbReference type="ChEBI" id="CHEBI:597326"/>
    </cofactor>
</comment>
<dbReference type="GeneID" id="20246062"/>
<accession>V4B4H6</accession>
<dbReference type="CDD" id="cd00609">
    <property type="entry name" value="AAT_like"/>
    <property type="match status" value="1"/>
</dbReference>
<name>V4B4H6_LOTGI</name>
<dbReference type="InterPro" id="IPR015424">
    <property type="entry name" value="PyrdxlP-dep_Trfase"/>
</dbReference>
<evidence type="ECO:0000313" key="7">
    <source>
        <dbReference type="Proteomes" id="UP000030746"/>
    </source>
</evidence>
<keyword evidence="2" id="KW-0032">Aminotransferase</keyword>
<feature type="domain" description="Aminotransferase class I/classII large" evidence="5">
    <location>
        <begin position="77"/>
        <end position="421"/>
    </location>
</feature>
<evidence type="ECO:0000259" key="5">
    <source>
        <dbReference type="Pfam" id="PF00155"/>
    </source>
</evidence>
<dbReference type="Gene3D" id="3.40.640.10">
    <property type="entry name" value="Type I PLP-dependent aspartate aminotransferase-like (Major domain)"/>
    <property type="match status" value="1"/>
</dbReference>
<dbReference type="CTD" id="20246062"/>
<evidence type="ECO:0000313" key="6">
    <source>
        <dbReference type="EMBL" id="ESP05373.1"/>
    </source>
</evidence>
<keyword evidence="7" id="KW-1185">Reference proteome</keyword>
<dbReference type="EMBL" id="KB199650">
    <property type="protein sequence ID" value="ESP05373.1"/>
    <property type="molecule type" value="Genomic_DNA"/>
</dbReference>
<dbReference type="HOGENOM" id="CLU_017584_0_6_1"/>
<dbReference type="SUPFAM" id="SSF53383">
    <property type="entry name" value="PLP-dependent transferases"/>
    <property type="match status" value="1"/>
</dbReference>
<organism evidence="6 7">
    <name type="scientific">Lottia gigantea</name>
    <name type="common">Giant owl limpet</name>
    <dbReference type="NCBI Taxonomy" id="225164"/>
    <lineage>
        <taxon>Eukaryota</taxon>
        <taxon>Metazoa</taxon>
        <taxon>Spiralia</taxon>
        <taxon>Lophotrochozoa</taxon>
        <taxon>Mollusca</taxon>
        <taxon>Gastropoda</taxon>
        <taxon>Patellogastropoda</taxon>
        <taxon>Lottioidea</taxon>
        <taxon>Lottiidae</taxon>
        <taxon>Lottia</taxon>
    </lineage>
</organism>
<dbReference type="OMA" id="PYFFLRL"/>
<evidence type="ECO:0000256" key="3">
    <source>
        <dbReference type="ARBA" id="ARBA00022679"/>
    </source>
</evidence>
<reference evidence="6 7" key="1">
    <citation type="journal article" date="2013" name="Nature">
        <title>Insights into bilaterian evolution from three spiralian genomes.</title>
        <authorList>
            <person name="Simakov O."/>
            <person name="Marletaz F."/>
            <person name="Cho S.J."/>
            <person name="Edsinger-Gonzales E."/>
            <person name="Havlak P."/>
            <person name="Hellsten U."/>
            <person name="Kuo D.H."/>
            <person name="Larsson T."/>
            <person name="Lv J."/>
            <person name="Arendt D."/>
            <person name="Savage R."/>
            <person name="Osoegawa K."/>
            <person name="de Jong P."/>
            <person name="Grimwood J."/>
            <person name="Chapman J.A."/>
            <person name="Shapiro H."/>
            <person name="Aerts A."/>
            <person name="Otillar R.P."/>
            <person name="Terry A.Y."/>
            <person name="Boore J.L."/>
            <person name="Grigoriev I.V."/>
            <person name="Lindberg D.R."/>
            <person name="Seaver E.C."/>
            <person name="Weisblat D.A."/>
            <person name="Putnam N.H."/>
            <person name="Rokhsar D.S."/>
        </authorList>
    </citation>
    <scope>NUCLEOTIDE SEQUENCE [LARGE SCALE GENOMIC DNA]</scope>
</reference>